<dbReference type="CDD" id="cd08378">
    <property type="entry name" value="C2B_MCTP_PRT_plant"/>
    <property type="match status" value="1"/>
</dbReference>
<evidence type="ECO:0000256" key="1">
    <source>
        <dbReference type="ARBA" id="ARBA00004141"/>
    </source>
</evidence>
<dbReference type="Proteomes" id="UP000827721">
    <property type="component" value="Unassembled WGS sequence"/>
</dbReference>
<evidence type="ECO:0000256" key="2">
    <source>
        <dbReference type="ARBA" id="ARBA00005887"/>
    </source>
</evidence>
<dbReference type="Gene3D" id="1.25.40.10">
    <property type="entry name" value="Tetratricopeptide repeat domain"/>
    <property type="match status" value="1"/>
</dbReference>
<dbReference type="Gene3D" id="2.60.40.150">
    <property type="entry name" value="C2 domain"/>
    <property type="match status" value="4"/>
</dbReference>
<dbReference type="Gene3D" id="1.10.3430.10">
    <property type="entry name" value="Ammonium transporter AmtB like domains"/>
    <property type="match status" value="1"/>
</dbReference>
<dbReference type="Pfam" id="PF08372">
    <property type="entry name" value="PRT_C"/>
    <property type="match status" value="1"/>
</dbReference>
<evidence type="ECO:0000256" key="4">
    <source>
        <dbReference type="ARBA" id="ARBA00022448"/>
    </source>
</evidence>
<feature type="transmembrane region" description="Helical" evidence="13">
    <location>
        <begin position="839"/>
        <end position="872"/>
    </location>
</feature>
<sequence length="1946" mass="216174">MNSNTTTGKEKLVVEVVAAHNLMPKDGEGSSSPFVEVEFENQRLRTQVKYKDLNPVWNEKLVFDIQNVADIPYRSIEVNIFNERRSSNSRNFLGRVRVPSSNFSKEGEETAQLYTLDKRSLFSHIKGEISLKVYVSTRKEFKQMAGFGNGGEVSRSGSSTASGFSKKNKKLQQQSPVMHVQQHPGHDANSNRPTQQGQSHAMPVEPNTGEIKPVVMTTASGPVVTRAGTAGVGGLYSNGSTEFSLKETRPDLGGGSLHRDKTSSTYDLVEQMQYLYVRVVKAKDISLFGGGEIVAKVKLGNYSGITKRVSSNNAEWDQVFAFSKDCIQSSMAEIFVNESNKDDFLGRVWFDLNEVPSRVPPDSQLAPQWYRMEDKKGDKAKGGEVMVSIWFGTQADEAFGEAWHSKAANVHLDGLCSLKSKVYLSPKLWYLRVSVIDAQDIIPGEKGATMMRFPELFAKVQVGNQVLRTRMAAPSATRSLSNPFWEEDLLFVVAEPFEDYVMISVEDRVGPGRDEVVGRVVLPVGAIERRTDDKPVVSRWFNLDNHFGNSAEAKVMTRFGSRIHLRVSLDGGYHVLDEATMYSSDVKPTAKQLWKPQIGVLEMGILGATGLMPVKIKEGKGGAVDAYCVAKYGQKWIRTRTVVDSLSPKWNEQYTWEVYDPCTVITVGVFDNCRLDKNMINNTGARDHRIGKVRIRLSTLESDRVYTHSYPLLMLHPTGVKKMGELHLAVRFSCASIGNMLHMYTMPMLPKMHYMHPLSVNQLESLRYQAMNVVTSRLNRAEPPLGREVVEYMLDHDSHMWSMRRSKANFFRLMNVISGIVAIGRGFESIRNWHKPIYSALSVAFFLILVAMPELIIPTVLLLMSFVGLWRYRSRPRHPPHMDTRLSQAESVYPDELDEEFDSFPTSRSADIVRMRYDRLRSVAGRIQTVVGDMASQGERFQALISWRDTRATFLFVIFCLFAAVGFYAVPLKVVLALWGLYVLRPPRFRSKLPSSALSFFRRLPTKADNLVVAAVSRRTAGFFSANSGELLALRDGLLLAAESGLGGILELRALCKVAGVVKYQAISRKRNGLTHTIASLTRSSVEDRLCFNIETNSNNSDMALWMEKGSEPTTESEIADLEAIAALKESAAIELKEKVLSAGAFNWILQEKGNEYVRQGKKHYSDAIDCYTRAINQNVLSDSETSILYANRSHVNLLLGNYRRALMDAEEAIKLCPTNVKAHYRAAKSSLLLNLLDEAKLSCDAGLEGDPDNKELKKLAREIDSRKQEQQEQGAQVSKALAEAKHLSSAIENRGLKIGKPTFQELTGLRKPVLDKNNILHWPVLLLYAEVMSSDFIEDFLLHVILYPLIFPYLSNMFSEDSPPLPWDKENNYTREAIELYYEVGSGICLSKTKLLRYLLEGTAGAAVESIGDEEKDVDGSISDYSAGKGSSKWVRVNEKRKLHDILKEPKFIIPGIPGHTVCFSAPHHLRLGTLKMLLQDHSAIVFVDTSYAIDNTYLLFSAYLVFVMQLGFTMLCAGSVRAKNTMNIMLTNVLDAATGGLFYYLFGFAFAFGNPSNGFIGKHFFGLEAFPSPSFDYGYFLYQWAFAIAAAGITSGSIAERTQFVAYLIYSSFLTGFVYPIVSHWFWSADGWASPSRADTLLFGSGVIDFAGSGVVHMVGGIAGFWGAFIEGPRIGRFDHNDRPVSMRGHSSTLVVLGTFLLWFGWYGFNPGSFLNIMKSYGQSGSYYGQWSAIGRTAITTTLAGCSAALTTLFGKRLLSGHWNVNDVCNGLLGGFAAITGGCSVVDPWAAIICGFVAAWVLIGFNKLAEKLKYDDPLEAAQLHGGCGAWGIIFTGLFAKEAYVKETYPGRPGRAYGLIMGGGGMLLAAHVVQIVVVTGWVSLTMGTLFWLLNKLKLLRISADEEMAGMDLTSHGGLAYDYYDEYQDPTQKGGLMMTNVDRSGV</sequence>
<feature type="transmembrane region" description="Helical" evidence="13">
    <location>
        <begin position="1823"/>
        <end position="1841"/>
    </location>
</feature>
<evidence type="ECO:0000256" key="7">
    <source>
        <dbReference type="ARBA" id="ARBA00022837"/>
    </source>
</evidence>
<feature type="transmembrane region" description="Helical" evidence="13">
    <location>
        <begin position="1543"/>
        <end position="1562"/>
    </location>
</feature>
<feature type="transmembrane region" description="Helical" evidence="13">
    <location>
        <begin position="1791"/>
        <end position="1811"/>
    </location>
</feature>
<dbReference type="CDD" id="cd04019">
    <property type="entry name" value="C2C_MCTP_PRT_plant"/>
    <property type="match status" value="1"/>
</dbReference>
<evidence type="ECO:0000256" key="8">
    <source>
        <dbReference type="ARBA" id="ARBA00022989"/>
    </source>
</evidence>
<evidence type="ECO:0000313" key="15">
    <source>
        <dbReference type="EMBL" id="KAH7577736.1"/>
    </source>
</evidence>
<dbReference type="InterPro" id="IPR013583">
    <property type="entry name" value="MCTP_C"/>
</dbReference>
<keyword evidence="6" id="KW-0677">Repeat</keyword>
<dbReference type="InterPro" id="IPR024041">
    <property type="entry name" value="NH4_transpt_AmtB-like_dom"/>
</dbReference>
<keyword evidence="8 13" id="KW-1133">Transmembrane helix</keyword>
<feature type="domain" description="C2" evidence="14">
    <location>
        <begin position="256"/>
        <end position="370"/>
    </location>
</feature>
<dbReference type="InterPro" id="IPR047257">
    <property type="entry name" value="C2B_MCTP_PRT_plant"/>
</dbReference>
<feature type="region of interest" description="Disordered" evidence="12">
    <location>
        <begin position="146"/>
        <end position="208"/>
    </location>
</feature>
<evidence type="ECO:0000259" key="14">
    <source>
        <dbReference type="PROSITE" id="PS50004"/>
    </source>
</evidence>
<dbReference type="InterPro" id="IPR035892">
    <property type="entry name" value="C2_domain_sf"/>
</dbReference>
<feature type="compositionally biased region" description="Polar residues" evidence="12">
    <location>
        <begin position="188"/>
        <end position="199"/>
    </location>
</feature>
<evidence type="ECO:0000256" key="5">
    <source>
        <dbReference type="ARBA" id="ARBA00022692"/>
    </source>
</evidence>
<dbReference type="SUPFAM" id="SSF48452">
    <property type="entry name" value="TPR-like"/>
    <property type="match status" value="1"/>
</dbReference>
<evidence type="ECO:0000313" key="16">
    <source>
        <dbReference type="Proteomes" id="UP000827721"/>
    </source>
</evidence>
<dbReference type="EMBL" id="JAFEMO010000001">
    <property type="protein sequence ID" value="KAH7577736.1"/>
    <property type="molecule type" value="Genomic_DNA"/>
</dbReference>
<dbReference type="Pfam" id="PF00168">
    <property type="entry name" value="C2"/>
    <property type="match status" value="4"/>
</dbReference>
<dbReference type="InterPro" id="IPR047258">
    <property type="entry name" value="C2C_MCTP_PRT_plant"/>
</dbReference>
<dbReference type="CDD" id="cd08379">
    <property type="entry name" value="C2D_MCTP_PRT_plant"/>
    <property type="match status" value="1"/>
</dbReference>
<dbReference type="PROSITE" id="PS50005">
    <property type="entry name" value="TPR"/>
    <property type="match status" value="1"/>
</dbReference>
<evidence type="ECO:0000256" key="10">
    <source>
        <dbReference type="ARBA" id="ARBA00023177"/>
    </source>
</evidence>
<feature type="domain" description="C2" evidence="14">
    <location>
        <begin position="412"/>
        <end position="541"/>
    </location>
</feature>
<name>A0ABQ8IMA9_9ROSI</name>
<feature type="domain" description="C2" evidence="14">
    <location>
        <begin position="1"/>
        <end position="114"/>
    </location>
</feature>
<dbReference type="InterPro" id="IPR011990">
    <property type="entry name" value="TPR-like_helical_dom_sf"/>
</dbReference>
<keyword evidence="9 13" id="KW-0472">Membrane</keyword>
<dbReference type="InterPro" id="IPR000008">
    <property type="entry name" value="C2_dom"/>
</dbReference>
<dbReference type="SMART" id="SM00028">
    <property type="entry name" value="TPR"/>
    <property type="match status" value="3"/>
</dbReference>
<dbReference type="InterPro" id="IPR047259">
    <property type="entry name" value="QUIRKY-like"/>
</dbReference>
<dbReference type="SUPFAM" id="SSF111352">
    <property type="entry name" value="Ammonium transporter"/>
    <property type="match status" value="1"/>
</dbReference>
<protein>
    <recommendedName>
        <fullName evidence="14">C2 domain-containing protein</fullName>
    </recommendedName>
</protein>
<keyword evidence="7" id="KW-0106">Calcium</keyword>
<evidence type="ECO:0000256" key="3">
    <source>
        <dbReference type="ARBA" id="ARBA00007923"/>
    </source>
</evidence>
<dbReference type="PROSITE" id="PS01219">
    <property type="entry name" value="AMMONIUM_TRANSP"/>
    <property type="match status" value="1"/>
</dbReference>
<dbReference type="PANTHER" id="PTHR31425:SF48">
    <property type="entry name" value="MULTIPLE C2 DOMAIN AND TRANSMEMBRANE REGION PROTEIN 10"/>
    <property type="match status" value="1"/>
</dbReference>
<evidence type="ECO:0000256" key="13">
    <source>
        <dbReference type="SAM" id="Phobius"/>
    </source>
</evidence>
<feature type="transmembrane region" description="Helical" evidence="13">
    <location>
        <begin position="954"/>
        <end position="982"/>
    </location>
</feature>
<comment type="similarity">
    <text evidence="2">Belongs to the ammonia transporter channel (TC 1.A.11.2) family.</text>
</comment>
<keyword evidence="5 13" id="KW-0812">Transmembrane</keyword>
<keyword evidence="11" id="KW-0802">TPR repeat</keyword>
<dbReference type="InterPro" id="IPR019734">
    <property type="entry name" value="TPR_rpt"/>
</dbReference>
<dbReference type="Pfam" id="PF00909">
    <property type="entry name" value="Ammonium_transp"/>
    <property type="match status" value="1"/>
</dbReference>
<organism evidence="15 16">
    <name type="scientific">Xanthoceras sorbifolium</name>
    <dbReference type="NCBI Taxonomy" id="99658"/>
    <lineage>
        <taxon>Eukaryota</taxon>
        <taxon>Viridiplantae</taxon>
        <taxon>Streptophyta</taxon>
        <taxon>Embryophyta</taxon>
        <taxon>Tracheophyta</taxon>
        <taxon>Spermatophyta</taxon>
        <taxon>Magnoliopsida</taxon>
        <taxon>eudicotyledons</taxon>
        <taxon>Gunneridae</taxon>
        <taxon>Pentapetalae</taxon>
        <taxon>rosids</taxon>
        <taxon>malvids</taxon>
        <taxon>Sapindales</taxon>
        <taxon>Sapindaceae</taxon>
        <taxon>Xanthoceroideae</taxon>
        <taxon>Xanthoceras</taxon>
    </lineage>
</organism>
<dbReference type="InterPro" id="IPR047255">
    <property type="entry name" value="C2D_MCTP_PRT_plant"/>
</dbReference>
<comment type="caution">
    <text evidence="15">The sequence shown here is derived from an EMBL/GenBank/DDBJ whole genome shotgun (WGS) entry which is preliminary data.</text>
</comment>
<evidence type="ECO:0000256" key="12">
    <source>
        <dbReference type="SAM" id="MobiDB-lite"/>
    </source>
</evidence>
<feature type="domain" description="C2" evidence="14">
    <location>
        <begin position="582"/>
        <end position="710"/>
    </location>
</feature>
<dbReference type="CDD" id="cd04022">
    <property type="entry name" value="C2A_MCTP_PRT_plant"/>
    <property type="match status" value="1"/>
</dbReference>
<feature type="transmembrane region" description="Helical" evidence="13">
    <location>
        <begin position="1582"/>
        <end position="1600"/>
    </location>
</feature>
<dbReference type="InterPro" id="IPR001905">
    <property type="entry name" value="Ammonium_transpt"/>
</dbReference>
<keyword evidence="4" id="KW-0813">Transport</keyword>
<dbReference type="SUPFAM" id="SSF49562">
    <property type="entry name" value="C2 domain (Calcium/lipid-binding domain, CaLB)"/>
    <property type="match status" value="4"/>
</dbReference>
<feature type="transmembrane region" description="Helical" evidence="13">
    <location>
        <begin position="1499"/>
        <end position="1522"/>
    </location>
</feature>
<dbReference type="NCBIfam" id="TIGR00836">
    <property type="entry name" value="amt"/>
    <property type="match status" value="1"/>
</dbReference>
<gene>
    <name evidence="15" type="ORF">JRO89_XS01G0292300</name>
</gene>
<comment type="subcellular location">
    <subcellularLocation>
        <location evidence="1">Membrane</location>
        <topology evidence="1">Multi-pass membrane protein</topology>
    </subcellularLocation>
</comment>
<dbReference type="PROSITE" id="PS50004">
    <property type="entry name" value="C2"/>
    <property type="match status" value="4"/>
</dbReference>
<feature type="transmembrane region" description="Helical" evidence="13">
    <location>
        <begin position="1607"/>
        <end position="1629"/>
    </location>
</feature>
<dbReference type="InterPro" id="IPR029020">
    <property type="entry name" value="Ammonium/urea_transptr"/>
</dbReference>
<dbReference type="InterPro" id="IPR018047">
    <property type="entry name" value="Ammonium_transpt_CS"/>
</dbReference>
<feature type="transmembrane region" description="Helical" evidence="13">
    <location>
        <begin position="1693"/>
        <end position="1711"/>
    </location>
</feature>
<accession>A0ABQ8IMA9</accession>
<feature type="repeat" description="TPR" evidence="11">
    <location>
        <begin position="1187"/>
        <end position="1220"/>
    </location>
</feature>
<keyword evidence="10" id="KW-0924">Ammonia transport</keyword>
<evidence type="ECO:0000256" key="9">
    <source>
        <dbReference type="ARBA" id="ARBA00023136"/>
    </source>
</evidence>
<comment type="similarity">
    <text evidence="3">Belongs to the MCTP family.</text>
</comment>
<feature type="transmembrane region" description="Helical" evidence="13">
    <location>
        <begin position="1649"/>
        <end position="1672"/>
    </location>
</feature>
<feature type="transmembrane region" description="Helical" evidence="13">
    <location>
        <begin position="1861"/>
        <end position="1894"/>
    </location>
</feature>
<evidence type="ECO:0000256" key="11">
    <source>
        <dbReference type="PROSITE-ProRule" id="PRU00339"/>
    </source>
</evidence>
<dbReference type="SMART" id="SM00239">
    <property type="entry name" value="C2"/>
    <property type="match status" value="4"/>
</dbReference>
<feature type="compositionally biased region" description="Low complexity" evidence="12">
    <location>
        <begin position="152"/>
        <end position="165"/>
    </location>
</feature>
<dbReference type="CDD" id="cd21377">
    <property type="entry name" value="CTWD_Cns1-like"/>
    <property type="match status" value="1"/>
</dbReference>
<proteinExistence type="inferred from homology"/>
<evidence type="ECO:0000256" key="6">
    <source>
        <dbReference type="ARBA" id="ARBA00022737"/>
    </source>
</evidence>
<reference evidence="15 16" key="1">
    <citation type="submission" date="2021-02" db="EMBL/GenBank/DDBJ databases">
        <title>Plant Genome Project.</title>
        <authorList>
            <person name="Zhang R.-G."/>
        </authorList>
    </citation>
    <scope>NUCLEOTIDE SEQUENCE [LARGE SCALE GENOMIC DNA]</scope>
    <source>
        <tissue evidence="15">Leaves</tissue>
    </source>
</reference>
<keyword evidence="16" id="KW-1185">Reference proteome</keyword>
<dbReference type="PANTHER" id="PTHR31425">
    <property type="entry name" value="PHOSPHORIBOSYLANTHRANILATE TRANSFERASE ISOFORM 1"/>
    <property type="match status" value="1"/>
</dbReference>